<dbReference type="PANTHER" id="PTHR11245:SF6">
    <property type="entry name" value="DUF19 DOMAIN-CONTAINING PROTEIN"/>
    <property type="match status" value="1"/>
</dbReference>
<evidence type="ECO:0000256" key="4">
    <source>
        <dbReference type="ARBA" id="ARBA00023157"/>
    </source>
</evidence>
<feature type="compositionally biased region" description="Basic and acidic residues" evidence="5">
    <location>
        <begin position="25"/>
        <end position="35"/>
    </location>
</feature>
<evidence type="ECO:0000256" key="3">
    <source>
        <dbReference type="ARBA" id="ARBA00022702"/>
    </source>
</evidence>
<dbReference type="AlphaFoldDB" id="A0A9N9IWC0"/>
<reference evidence="6" key="1">
    <citation type="submission" date="2021-06" db="EMBL/GenBank/DDBJ databases">
        <authorList>
            <person name="Kallberg Y."/>
            <person name="Tangrot J."/>
            <person name="Rosling A."/>
        </authorList>
    </citation>
    <scope>NUCLEOTIDE SEQUENCE</scope>
    <source>
        <strain evidence="6">FL966</strain>
    </source>
</reference>
<evidence type="ECO:0000313" key="6">
    <source>
        <dbReference type="EMBL" id="CAG8752716.1"/>
    </source>
</evidence>
<comment type="similarity">
    <text evidence="1">Belongs to the stanniocalcin family.</text>
</comment>
<accession>A0A9N9IWC0</accession>
<evidence type="ECO:0000256" key="1">
    <source>
        <dbReference type="ARBA" id="ARBA00008693"/>
    </source>
</evidence>
<comment type="caution">
    <text evidence="6">The sequence shown here is derived from an EMBL/GenBank/DDBJ whole genome shotgun (WGS) entry which is preliminary data.</text>
</comment>
<feature type="non-terminal residue" evidence="6">
    <location>
        <position position="1"/>
    </location>
</feature>
<dbReference type="GO" id="GO:0005179">
    <property type="term" value="F:hormone activity"/>
    <property type="evidence" value="ECO:0007669"/>
    <property type="project" value="UniProtKB-KW"/>
</dbReference>
<dbReference type="Proteomes" id="UP000789759">
    <property type="component" value="Unassembled WGS sequence"/>
</dbReference>
<keyword evidence="7" id="KW-1185">Reference proteome</keyword>
<comment type="subunit">
    <text evidence="2">Homodimer; disulfide-linked.</text>
</comment>
<keyword evidence="4" id="KW-1015">Disulfide bond</keyword>
<name>A0A9N9IWC0_9GLOM</name>
<protein>
    <submittedName>
        <fullName evidence="6">23832_t:CDS:1</fullName>
    </submittedName>
</protein>
<dbReference type="Pfam" id="PF03298">
    <property type="entry name" value="Stanniocalcin"/>
    <property type="match status" value="1"/>
</dbReference>
<evidence type="ECO:0000256" key="5">
    <source>
        <dbReference type="SAM" id="MobiDB-lite"/>
    </source>
</evidence>
<dbReference type="OrthoDB" id="2251794at2759"/>
<dbReference type="GO" id="GO:0006874">
    <property type="term" value="P:intracellular calcium ion homeostasis"/>
    <property type="evidence" value="ECO:0007669"/>
    <property type="project" value="TreeGrafter"/>
</dbReference>
<keyword evidence="3" id="KW-0372">Hormone</keyword>
<proteinExistence type="inferred from homology"/>
<dbReference type="InterPro" id="IPR004978">
    <property type="entry name" value="Stanniocalcin"/>
</dbReference>
<dbReference type="PANTHER" id="PTHR11245">
    <property type="entry name" value="STANNIOCALCIN"/>
    <property type="match status" value="1"/>
</dbReference>
<dbReference type="EMBL" id="CAJVQA010018221">
    <property type="protein sequence ID" value="CAG8752716.1"/>
    <property type="molecule type" value="Genomic_DNA"/>
</dbReference>
<dbReference type="GO" id="GO:0005615">
    <property type="term" value="C:extracellular space"/>
    <property type="evidence" value="ECO:0007669"/>
    <property type="project" value="TreeGrafter"/>
</dbReference>
<evidence type="ECO:0000256" key="2">
    <source>
        <dbReference type="ARBA" id="ARBA00011748"/>
    </source>
</evidence>
<feature type="region of interest" description="Disordered" evidence="5">
    <location>
        <begin position="21"/>
        <end position="46"/>
    </location>
</feature>
<sequence length="210" mass="23669">ENSLNNDDLYADNNLPDGYFNNSHSESDYNPHQNDDGYFNASHSESDYNTHQNDTCTNPVLNIENLSKTCDFYTSCIENKFHCGNDGYPLAYGFKYCNRFASSLNLFSDAGKKWVVNTIICLQRSLVSTYENDASTCSDIMNIAYISHTPCYIANGLCDISQDWYTLFKVIDAIDLFGSYQALKQALNVGGNCLQLVTWLDENESDTSYA</sequence>
<organism evidence="6 7">
    <name type="scientific">Cetraspora pellucida</name>
    <dbReference type="NCBI Taxonomy" id="1433469"/>
    <lineage>
        <taxon>Eukaryota</taxon>
        <taxon>Fungi</taxon>
        <taxon>Fungi incertae sedis</taxon>
        <taxon>Mucoromycota</taxon>
        <taxon>Glomeromycotina</taxon>
        <taxon>Glomeromycetes</taxon>
        <taxon>Diversisporales</taxon>
        <taxon>Gigasporaceae</taxon>
        <taxon>Cetraspora</taxon>
    </lineage>
</organism>
<gene>
    <name evidence="6" type="ORF">CPELLU_LOCUS14805</name>
</gene>
<evidence type="ECO:0000313" key="7">
    <source>
        <dbReference type="Proteomes" id="UP000789759"/>
    </source>
</evidence>